<sequence length="141" mass="15971">MNYLNKISFKRFVVPVLGIWLAVDALNKLFVSQASDVTYRFYEYGMLDLMIPLAWAQLFVAILYIAKRTRPIGYGLLLVGLVLISIVRLKNGDGIVVQLVLILAATGERAINTFSDLKEITAVIEKTLCNNFTTMRRFFDC</sequence>
<comment type="caution">
    <text evidence="2">The sequence shown here is derived from an EMBL/GenBank/DDBJ whole genome shotgun (WGS) entry which is preliminary data.</text>
</comment>
<reference evidence="2 3" key="1">
    <citation type="submission" date="2020-02" db="EMBL/GenBank/DDBJ databases">
        <title>Aliifodinibius halophilus 2W32, complete genome.</title>
        <authorList>
            <person name="Li Y."/>
            <person name="Wu S."/>
        </authorList>
    </citation>
    <scope>NUCLEOTIDE SEQUENCE [LARGE SCALE GENOMIC DNA]</scope>
    <source>
        <strain evidence="2 3">2W32</strain>
    </source>
</reference>
<keyword evidence="1" id="KW-0812">Transmembrane</keyword>
<dbReference type="AlphaFoldDB" id="A0A6M1TB90"/>
<feature type="transmembrane region" description="Helical" evidence="1">
    <location>
        <begin position="72"/>
        <end position="89"/>
    </location>
</feature>
<feature type="transmembrane region" description="Helical" evidence="1">
    <location>
        <begin position="44"/>
        <end position="65"/>
    </location>
</feature>
<accession>A0A6M1TB90</accession>
<organism evidence="2 3">
    <name type="scientific">Fodinibius halophilus</name>
    <dbReference type="NCBI Taxonomy" id="1736908"/>
    <lineage>
        <taxon>Bacteria</taxon>
        <taxon>Pseudomonadati</taxon>
        <taxon>Balneolota</taxon>
        <taxon>Balneolia</taxon>
        <taxon>Balneolales</taxon>
        <taxon>Balneolaceae</taxon>
        <taxon>Fodinibius</taxon>
    </lineage>
</organism>
<dbReference type="Proteomes" id="UP000479132">
    <property type="component" value="Unassembled WGS sequence"/>
</dbReference>
<name>A0A6M1TB90_9BACT</name>
<feature type="transmembrane region" description="Helical" evidence="1">
    <location>
        <begin position="12"/>
        <end position="32"/>
    </location>
</feature>
<evidence type="ECO:0000256" key="1">
    <source>
        <dbReference type="SAM" id="Phobius"/>
    </source>
</evidence>
<proteinExistence type="predicted"/>
<evidence type="ECO:0000313" key="2">
    <source>
        <dbReference type="EMBL" id="NGP89291.1"/>
    </source>
</evidence>
<keyword evidence="1" id="KW-0472">Membrane</keyword>
<gene>
    <name evidence="2" type="ORF">G3569_13100</name>
</gene>
<evidence type="ECO:0000313" key="3">
    <source>
        <dbReference type="Proteomes" id="UP000479132"/>
    </source>
</evidence>
<protein>
    <submittedName>
        <fullName evidence="2">Uncharacterized protein</fullName>
    </submittedName>
</protein>
<dbReference type="EMBL" id="JAALLS010000018">
    <property type="protein sequence ID" value="NGP89291.1"/>
    <property type="molecule type" value="Genomic_DNA"/>
</dbReference>
<keyword evidence="1" id="KW-1133">Transmembrane helix</keyword>
<dbReference type="RefSeq" id="WP_165269871.1">
    <property type="nucleotide sequence ID" value="NZ_JAALLS010000018.1"/>
</dbReference>
<keyword evidence="3" id="KW-1185">Reference proteome</keyword>